<protein>
    <submittedName>
        <fullName evidence="2">Uncharacterized protein</fullName>
    </submittedName>
</protein>
<gene>
    <name evidence="2" type="ORF">EA58_14425</name>
</gene>
<comment type="caution">
    <text evidence="2">The sequence shown here is derived from an EMBL/GenBank/DDBJ whole genome shotgun (WGS) entry which is preliminary data.</text>
</comment>
<evidence type="ECO:0000313" key="2">
    <source>
        <dbReference type="EMBL" id="KDM90947.1"/>
    </source>
</evidence>
<organism evidence="2 3">
    <name type="scientific">Photobacterium galatheae</name>
    <dbReference type="NCBI Taxonomy" id="1654360"/>
    <lineage>
        <taxon>Bacteria</taxon>
        <taxon>Pseudomonadati</taxon>
        <taxon>Pseudomonadota</taxon>
        <taxon>Gammaproteobacteria</taxon>
        <taxon>Vibrionales</taxon>
        <taxon>Vibrionaceae</taxon>
        <taxon>Photobacterium</taxon>
    </lineage>
</organism>
<name>A0A066RTB3_9GAMM</name>
<feature type="region of interest" description="Disordered" evidence="1">
    <location>
        <begin position="13"/>
        <end position="39"/>
    </location>
</feature>
<keyword evidence="3" id="KW-1185">Reference proteome</keyword>
<proteinExistence type="predicted"/>
<dbReference type="Proteomes" id="UP000027192">
    <property type="component" value="Unassembled WGS sequence"/>
</dbReference>
<dbReference type="AlphaFoldDB" id="A0A066RTB3"/>
<dbReference type="EMBL" id="JMIB01000027">
    <property type="protein sequence ID" value="KDM90947.1"/>
    <property type="molecule type" value="Genomic_DNA"/>
</dbReference>
<evidence type="ECO:0000256" key="1">
    <source>
        <dbReference type="SAM" id="MobiDB-lite"/>
    </source>
</evidence>
<sequence>MLAALFLSGCENGNNIHDTSEPAPPVDPTPVDPPPVTPPEETVLVESVSFSGQFAPHATVAINFQCTGCDMKATKFSWKVTKRSDPTYLRSSMQKTLDILEEEANAQITFTISPVDLDGNLQKDVVKMFDLEKGEGFDHAEFFHFGKDGYVIRLNDNIFMSSQNAETMSPKRVYLLNKDDSGTKDFAIGMPSLREPSGSFLRKELYEFPNQRWGIAINVNGESQELTDFEGDDYVLDCGDEYFTYKGTKVSRYDSANLSVATNTYEAGALTDVKAYCGHGVVFEKSDNKAVYFPKKGDSRPETSIEIFDMVPETFFTNQAFSGYLTSKGELKLLGQDLPPLAFSKHGIRKVYNNISATEITLEFEDGTFYRVGDFGAKFLEVVPAGTSTTVLGVNAQTPRAPADLNLVDFLYLSNGNILTSGESAEGRFYEPMTNKSCADWLNEAANDGTLKGVDLTAAAGNSAQLMMATDKNGYLYACHPDKASVNIDDKMTEQSISTSYTQMKHSKGTNEVYLLDQNNNTLMAYTVSVDALGKPAFTEYPLDNIDNSVDMLGFGEANQGSNLNVIRADGTQIILGPIAEKTGDKSIVFRGYEAWNHLNTLCSNSQCTSIHSNGAGDVGIAVINNANSVIRYTYEGILKAKEETTTSPQ</sequence>
<evidence type="ECO:0000313" key="3">
    <source>
        <dbReference type="Proteomes" id="UP000027192"/>
    </source>
</evidence>
<reference evidence="2 3" key="1">
    <citation type="submission" date="2014-04" db="EMBL/GenBank/DDBJ databases">
        <title>Draft genome sequence of Photobacterium halotolerans S2753: a solonamide, ngercheumicin and holomycin producer.</title>
        <authorList>
            <person name="Machado H.R."/>
            <person name="Gram L."/>
        </authorList>
    </citation>
    <scope>NUCLEOTIDE SEQUENCE [LARGE SCALE GENOMIC DNA]</scope>
    <source>
        <strain evidence="2 3">S2753</strain>
    </source>
</reference>
<feature type="compositionally biased region" description="Pro residues" evidence="1">
    <location>
        <begin position="22"/>
        <end position="38"/>
    </location>
</feature>
<accession>A0A066RTB3</accession>